<dbReference type="GO" id="GO:0005829">
    <property type="term" value="C:cytosol"/>
    <property type="evidence" value="ECO:0007669"/>
    <property type="project" value="TreeGrafter"/>
</dbReference>
<evidence type="ECO:0000313" key="12">
    <source>
        <dbReference type="Proteomes" id="UP000238196"/>
    </source>
</evidence>
<evidence type="ECO:0000256" key="1">
    <source>
        <dbReference type="ARBA" id="ARBA00000083"/>
    </source>
</evidence>
<dbReference type="Gene3D" id="3.90.25.10">
    <property type="entry name" value="UDP-galactose 4-epimerase, domain 1"/>
    <property type="match status" value="1"/>
</dbReference>
<sequence length="342" mass="37149">MSEQGSILVTGGAGYIGSHTIHQLLVGGYHVVALDNLVNGSETSLQRVEQLTGRHVPFYQADINDADALRSIFHTHQIEAVIHFAGLKAVGESVQKPLWYYQNNVSGTLTLCEVMAQAGCKTLVFSSSATVYGDPACLPISEDFPTSATNPYGRSKLIQEEMLRDLPVADQGWKIALLRYFNPVGAHPSGLIGEHPNGTPNNLMPYVSQVAVGTREALQVFGSDYPTHDGTGVRDYIHVMDLADGHLKALEKLNQTDSGVLTYNLGTGQGYSVLDMVKAFEKACGKPIPYVQVARRAGDVAACYADPAKAERELGWKAKRGIDEMCADTWCWQSSNPRGYES</sequence>
<keyword evidence="9" id="KW-0119">Carbohydrate metabolism</keyword>
<comment type="subunit">
    <text evidence="9">Homodimer.</text>
</comment>
<protein>
    <recommendedName>
        <fullName evidence="6 9">UDP-glucose 4-epimerase</fullName>
        <ecNumber evidence="5 9">5.1.3.2</ecNumber>
    </recommendedName>
</protein>
<keyword evidence="8 9" id="KW-0413">Isomerase</keyword>
<evidence type="ECO:0000256" key="5">
    <source>
        <dbReference type="ARBA" id="ARBA00013189"/>
    </source>
</evidence>
<comment type="caution">
    <text evidence="11">The sequence shown here is derived from an EMBL/GenBank/DDBJ whole genome shotgun (WGS) entry which is preliminary data.</text>
</comment>
<evidence type="ECO:0000256" key="9">
    <source>
        <dbReference type="RuleBase" id="RU366046"/>
    </source>
</evidence>
<name>A0A2S5KJ83_9PROT</name>
<dbReference type="Pfam" id="PF16363">
    <property type="entry name" value="GDP_Man_Dehyd"/>
    <property type="match status" value="1"/>
</dbReference>
<dbReference type="GO" id="GO:0003978">
    <property type="term" value="F:UDP-glucose 4-epimerase activity"/>
    <property type="evidence" value="ECO:0007669"/>
    <property type="project" value="UniProtKB-UniRule"/>
</dbReference>
<evidence type="ECO:0000259" key="10">
    <source>
        <dbReference type="Pfam" id="PF16363"/>
    </source>
</evidence>
<proteinExistence type="inferred from homology"/>
<evidence type="ECO:0000256" key="3">
    <source>
        <dbReference type="ARBA" id="ARBA00004947"/>
    </source>
</evidence>
<dbReference type="Proteomes" id="UP000238196">
    <property type="component" value="Unassembled WGS sequence"/>
</dbReference>
<dbReference type="NCBIfam" id="NF007956">
    <property type="entry name" value="PRK10675.1"/>
    <property type="match status" value="1"/>
</dbReference>
<evidence type="ECO:0000256" key="2">
    <source>
        <dbReference type="ARBA" id="ARBA00001911"/>
    </source>
</evidence>
<evidence type="ECO:0000256" key="8">
    <source>
        <dbReference type="ARBA" id="ARBA00023235"/>
    </source>
</evidence>
<reference evidence="11 12" key="1">
    <citation type="submission" date="2018-02" db="EMBL/GenBank/DDBJ databases">
        <title>novel marine gammaproteobacteria from coastal saline agro ecosystem.</title>
        <authorList>
            <person name="Krishnan R."/>
            <person name="Ramesh Kumar N."/>
        </authorList>
    </citation>
    <scope>NUCLEOTIDE SEQUENCE [LARGE SCALE GENOMIC DNA]</scope>
    <source>
        <strain evidence="11 12">228</strain>
    </source>
</reference>
<evidence type="ECO:0000256" key="6">
    <source>
        <dbReference type="ARBA" id="ARBA00018569"/>
    </source>
</evidence>
<organism evidence="11 12">
    <name type="scientific">Proteobacteria bacterium 228</name>
    <dbReference type="NCBI Taxonomy" id="2083153"/>
    <lineage>
        <taxon>Bacteria</taxon>
        <taxon>Pseudomonadati</taxon>
        <taxon>Pseudomonadota</taxon>
    </lineage>
</organism>
<dbReference type="OrthoDB" id="9803010at2"/>
<dbReference type="UniPathway" id="UPA00214"/>
<gene>
    <name evidence="11" type="primary">galE</name>
    <name evidence="11" type="ORF">C4K68_25510</name>
</gene>
<comment type="catalytic activity">
    <reaction evidence="1 9">
        <text>UDP-alpha-D-glucose = UDP-alpha-D-galactose</text>
        <dbReference type="Rhea" id="RHEA:22168"/>
        <dbReference type="ChEBI" id="CHEBI:58885"/>
        <dbReference type="ChEBI" id="CHEBI:66914"/>
        <dbReference type="EC" id="5.1.3.2"/>
    </reaction>
</comment>
<dbReference type="AlphaFoldDB" id="A0A2S5KJ83"/>
<dbReference type="NCBIfam" id="TIGR01179">
    <property type="entry name" value="galE"/>
    <property type="match status" value="1"/>
</dbReference>
<dbReference type="InterPro" id="IPR036291">
    <property type="entry name" value="NAD(P)-bd_dom_sf"/>
</dbReference>
<dbReference type="EMBL" id="PRLP01000143">
    <property type="protein sequence ID" value="PPC74673.1"/>
    <property type="molecule type" value="Genomic_DNA"/>
</dbReference>
<feature type="domain" description="NAD(P)-binding" evidence="10">
    <location>
        <begin position="8"/>
        <end position="329"/>
    </location>
</feature>
<evidence type="ECO:0000256" key="7">
    <source>
        <dbReference type="ARBA" id="ARBA00023027"/>
    </source>
</evidence>
<dbReference type="PANTHER" id="PTHR43725">
    <property type="entry name" value="UDP-GLUCOSE 4-EPIMERASE"/>
    <property type="match status" value="1"/>
</dbReference>
<evidence type="ECO:0000313" key="11">
    <source>
        <dbReference type="EMBL" id="PPC74673.1"/>
    </source>
</evidence>
<dbReference type="CDD" id="cd05247">
    <property type="entry name" value="UDP_G4E_1_SDR_e"/>
    <property type="match status" value="1"/>
</dbReference>
<keyword evidence="7 9" id="KW-0520">NAD</keyword>
<dbReference type="SUPFAM" id="SSF51735">
    <property type="entry name" value="NAD(P)-binding Rossmann-fold domains"/>
    <property type="match status" value="1"/>
</dbReference>
<accession>A0A2S5KJ83</accession>
<dbReference type="Gene3D" id="3.40.50.720">
    <property type="entry name" value="NAD(P)-binding Rossmann-like Domain"/>
    <property type="match status" value="1"/>
</dbReference>
<dbReference type="PRINTS" id="PR01713">
    <property type="entry name" value="NUCEPIMERASE"/>
</dbReference>
<dbReference type="InterPro" id="IPR016040">
    <property type="entry name" value="NAD(P)-bd_dom"/>
</dbReference>
<dbReference type="InterPro" id="IPR005886">
    <property type="entry name" value="UDP_G4E"/>
</dbReference>
<dbReference type="GO" id="GO:0006012">
    <property type="term" value="P:galactose metabolic process"/>
    <property type="evidence" value="ECO:0007669"/>
    <property type="project" value="UniProtKB-UniPathway"/>
</dbReference>
<dbReference type="PANTHER" id="PTHR43725:SF47">
    <property type="entry name" value="UDP-GLUCOSE 4-EPIMERASE"/>
    <property type="match status" value="1"/>
</dbReference>
<comment type="similarity">
    <text evidence="4 9">Belongs to the NAD(P)-dependent epimerase/dehydratase family.</text>
</comment>
<dbReference type="EC" id="5.1.3.2" evidence="5 9"/>
<comment type="pathway">
    <text evidence="3 9">Carbohydrate metabolism; galactose metabolism.</text>
</comment>
<evidence type="ECO:0000256" key="4">
    <source>
        <dbReference type="ARBA" id="ARBA00007637"/>
    </source>
</evidence>
<comment type="cofactor">
    <cofactor evidence="2 9">
        <name>NAD(+)</name>
        <dbReference type="ChEBI" id="CHEBI:57540"/>
    </cofactor>
</comment>